<keyword evidence="3" id="KW-1185">Reference proteome</keyword>
<feature type="transmembrane region" description="Helical" evidence="1">
    <location>
        <begin position="6"/>
        <end position="25"/>
    </location>
</feature>
<dbReference type="AlphaFoldDB" id="A0A2S1LBZ1"/>
<evidence type="ECO:0000313" key="2">
    <source>
        <dbReference type="EMBL" id="AWG21218.1"/>
    </source>
</evidence>
<feature type="transmembrane region" description="Helical" evidence="1">
    <location>
        <begin position="71"/>
        <end position="89"/>
    </location>
</feature>
<proteinExistence type="predicted"/>
<sequence>MNKAHFVIGLFIGLATSLIGCFLFVKFYTEMDFINGIQTLKTAGFLGKIITLGSLLNLITFTILLKLKKDAMAKGVIGAVLLLTLLTLFV</sequence>
<evidence type="ECO:0000313" key="3">
    <source>
        <dbReference type="Proteomes" id="UP000244527"/>
    </source>
</evidence>
<gene>
    <name evidence="2" type="ORF">FFWV33_06550</name>
</gene>
<reference evidence="2 3" key="1">
    <citation type="submission" date="2017-04" db="EMBL/GenBank/DDBJ databases">
        <title>Compelte genome sequence of WV33.</title>
        <authorList>
            <person name="Lee P.C."/>
        </authorList>
    </citation>
    <scope>NUCLEOTIDE SEQUENCE [LARGE SCALE GENOMIC DNA]</scope>
    <source>
        <strain evidence="2 3">WV33</strain>
    </source>
</reference>
<dbReference type="OrthoDB" id="1362378at2"/>
<dbReference type="RefSeq" id="WP_108740167.1">
    <property type="nucleotide sequence ID" value="NZ_CP020918.1"/>
</dbReference>
<dbReference type="EMBL" id="CP020918">
    <property type="protein sequence ID" value="AWG21218.1"/>
    <property type="molecule type" value="Genomic_DNA"/>
</dbReference>
<keyword evidence="1" id="KW-0472">Membrane</keyword>
<keyword evidence="1" id="KW-1133">Transmembrane helix</keyword>
<dbReference type="KEGG" id="ffa:FFWV33_06550"/>
<evidence type="ECO:0000256" key="1">
    <source>
        <dbReference type="SAM" id="Phobius"/>
    </source>
</evidence>
<name>A0A2S1LBZ1_9FLAO</name>
<accession>A0A2S1LBZ1</accession>
<dbReference type="PROSITE" id="PS51257">
    <property type="entry name" value="PROKAR_LIPOPROTEIN"/>
    <property type="match status" value="1"/>
</dbReference>
<organism evidence="2 3">
    <name type="scientific">Flavobacterium faecale</name>
    <dbReference type="NCBI Taxonomy" id="1355330"/>
    <lineage>
        <taxon>Bacteria</taxon>
        <taxon>Pseudomonadati</taxon>
        <taxon>Bacteroidota</taxon>
        <taxon>Flavobacteriia</taxon>
        <taxon>Flavobacteriales</taxon>
        <taxon>Flavobacteriaceae</taxon>
        <taxon>Flavobacterium</taxon>
    </lineage>
</organism>
<feature type="transmembrane region" description="Helical" evidence="1">
    <location>
        <begin position="45"/>
        <end position="65"/>
    </location>
</feature>
<keyword evidence="1" id="KW-0812">Transmembrane</keyword>
<dbReference type="Proteomes" id="UP000244527">
    <property type="component" value="Chromosome"/>
</dbReference>
<protein>
    <submittedName>
        <fullName evidence="2">Uncharacterized protein</fullName>
    </submittedName>
</protein>